<evidence type="ECO:0000256" key="3">
    <source>
        <dbReference type="ARBA" id="ARBA00022577"/>
    </source>
</evidence>
<evidence type="ECO:0000256" key="4">
    <source>
        <dbReference type="ARBA" id="ARBA00022821"/>
    </source>
</evidence>
<dbReference type="AlphaFoldDB" id="A0ABC9AX04"/>
<dbReference type="GO" id="GO:0031640">
    <property type="term" value="P:killing of cells of another organism"/>
    <property type="evidence" value="ECO:0007669"/>
    <property type="project" value="UniProtKB-KW"/>
</dbReference>
<reference evidence="6 7" key="2">
    <citation type="submission" date="2024-10" db="EMBL/GenBank/DDBJ databases">
        <authorList>
            <person name="Ryan C."/>
        </authorList>
    </citation>
    <scope>NUCLEOTIDE SEQUENCE [LARGE SCALE GENOMIC DNA]</scope>
</reference>
<evidence type="ECO:0000313" key="7">
    <source>
        <dbReference type="Proteomes" id="UP001497457"/>
    </source>
</evidence>
<sequence length="82" mass="8792">MRNSSMAASSSSSGICRILIAVALIIATVSSYATAEYKCMGPCDKFLPDCSGWCRNVAYFGKGGNCLRWNPPNSPNICCCRT</sequence>
<accession>A0ABC9AX04</accession>
<evidence type="ECO:0000256" key="5">
    <source>
        <dbReference type="SAM" id="SignalP"/>
    </source>
</evidence>
<keyword evidence="4" id="KW-0611">Plant defense</keyword>
<keyword evidence="7" id="KW-1185">Reference proteome</keyword>
<reference evidence="7" key="1">
    <citation type="submission" date="2024-06" db="EMBL/GenBank/DDBJ databases">
        <authorList>
            <person name="Ryan C."/>
        </authorList>
    </citation>
    <scope>NUCLEOTIDE SEQUENCE [LARGE SCALE GENOMIC DNA]</scope>
</reference>
<evidence type="ECO:0000256" key="1">
    <source>
        <dbReference type="ARBA" id="ARBA00006722"/>
    </source>
</evidence>
<feature type="signal peptide" evidence="5">
    <location>
        <begin position="1"/>
        <end position="35"/>
    </location>
</feature>
<proteinExistence type="inferred from homology"/>
<dbReference type="InterPro" id="IPR010851">
    <property type="entry name" value="DEFL"/>
</dbReference>
<keyword evidence="3" id="KW-0295">Fungicide</keyword>
<protein>
    <submittedName>
        <fullName evidence="6">Uncharacterized protein</fullName>
    </submittedName>
</protein>
<dbReference type="GO" id="GO:0050832">
    <property type="term" value="P:defense response to fungus"/>
    <property type="evidence" value="ECO:0007669"/>
    <property type="project" value="UniProtKB-KW"/>
</dbReference>
<evidence type="ECO:0000256" key="2">
    <source>
        <dbReference type="ARBA" id="ARBA00022529"/>
    </source>
</evidence>
<gene>
    <name evidence="6" type="ORF">URODEC1_LOCUS59637</name>
</gene>
<keyword evidence="5" id="KW-0732">Signal</keyword>
<dbReference type="Proteomes" id="UP001497457">
    <property type="component" value="Chromosome 23rd"/>
</dbReference>
<keyword evidence="2" id="KW-0929">Antimicrobial</keyword>
<comment type="similarity">
    <text evidence="1">Belongs to the DEFL family.</text>
</comment>
<organism evidence="6 7">
    <name type="scientific">Urochloa decumbens</name>
    <dbReference type="NCBI Taxonomy" id="240449"/>
    <lineage>
        <taxon>Eukaryota</taxon>
        <taxon>Viridiplantae</taxon>
        <taxon>Streptophyta</taxon>
        <taxon>Embryophyta</taxon>
        <taxon>Tracheophyta</taxon>
        <taxon>Spermatophyta</taxon>
        <taxon>Magnoliopsida</taxon>
        <taxon>Liliopsida</taxon>
        <taxon>Poales</taxon>
        <taxon>Poaceae</taxon>
        <taxon>PACMAD clade</taxon>
        <taxon>Panicoideae</taxon>
        <taxon>Panicodae</taxon>
        <taxon>Paniceae</taxon>
        <taxon>Melinidinae</taxon>
        <taxon>Urochloa</taxon>
    </lineage>
</organism>
<feature type="chain" id="PRO_5044789136" evidence="5">
    <location>
        <begin position="36"/>
        <end position="82"/>
    </location>
</feature>
<evidence type="ECO:0000313" key="6">
    <source>
        <dbReference type="EMBL" id="CAL4989237.1"/>
    </source>
</evidence>
<dbReference type="EMBL" id="OZ075133">
    <property type="protein sequence ID" value="CAL4989237.1"/>
    <property type="molecule type" value="Genomic_DNA"/>
</dbReference>
<dbReference type="Pfam" id="PF25052">
    <property type="entry name" value="AtDEF-like"/>
    <property type="match status" value="1"/>
</dbReference>
<name>A0ABC9AX04_9POAL</name>